<evidence type="ECO:0000259" key="1">
    <source>
        <dbReference type="Pfam" id="PF13175"/>
    </source>
</evidence>
<dbReference type="Gene3D" id="3.40.50.300">
    <property type="entry name" value="P-loop containing nucleotide triphosphate hydrolases"/>
    <property type="match status" value="2"/>
</dbReference>
<accession>A0ABT7X6T2</accession>
<gene>
    <name evidence="2" type="ORF">QVO10_10420</name>
</gene>
<organism evidence="2 3">
    <name type="scientific">Bacteroides gallinaceum</name>
    <dbReference type="NCBI Taxonomy" id="1462571"/>
    <lineage>
        <taxon>Bacteria</taxon>
        <taxon>Pseudomonadati</taxon>
        <taxon>Bacteroidota</taxon>
        <taxon>Bacteroidia</taxon>
        <taxon>Bacteroidales</taxon>
        <taxon>Bacteroidaceae</taxon>
        <taxon>Bacteroides</taxon>
    </lineage>
</organism>
<sequence length="636" mass="75274">MYLKSLHPDTYVFLDGNSINEFYGKNIEISAIVGKNGSGKSSLLEIIFRMMNNLSVFIAHGYDRMRRVNNVFVAGLNSDLFYSINDIDCKIICRDKSVAFCYANKKWRFGNYNQEFVGYLDGNHMSTKEKIEMCKNLFFTLISNYSVQAYIDEDYSTNKTYKLNKNGTLRTDDSNEAWIHYIFHKNDGYMSAININPFRDNGTIDMLKEEKLQRQRMELLLLHYHKKDKEFIYGYELANIKYKFDWKKLYYKFTRLDVGEKINEKEEKEEWEGQISKFKDLLLKESSIAKKILHIFKIDQLNLNNNILVYSYLYVVYKVLSIACTYPSYSRYTEIADIDNVFREGNKKQCKDVQDLAKDVKADHSHITNKVNQAINFIKMVEKGFICNENDTFTWSDYNNARIDDKINKSTAIEDEIKCLPPAFFDYRIFLKSKRKKDELPIEYMSAGERQLYYIISTLIYHILNIKSVNTRRVHYRDIAIILDEVELGFHPDLQRKFINFIIDTFNRLHLNTYVKFHFLITTHSPFMLSDMRKSNIIYLEDGYKKGKENLMNPFGANINDILAQSFFLDDGFMGDFAKNKITSLLKWLVHNIGKEWNEDRAEQIIDSLEEPIIKRHLQYLLDIKRLKDEKDFNNR</sequence>
<dbReference type="CDD" id="cd00267">
    <property type="entry name" value="ABC_ATPase"/>
    <property type="match status" value="1"/>
</dbReference>
<name>A0ABT7X6T2_9BACE</name>
<dbReference type="InterPro" id="IPR041685">
    <property type="entry name" value="AAA_GajA/Old/RecF-like"/>
</dbReference>
<dbReference type="EMBL" id="JAUEII010000022">
    <property type="protein sequence ID" value="MDN0049795.1"/>
    <property type="molecule type" value="Genomic_DNA"/>
</dbReference>
<dbReference type="InterPro" id="IPR051396">
    <property type="entry name" value="Bact_Antivir_Def_Nuclease"/>
</dbReference>
<comment type="caution">
    <text evidence="2">The sequence shown here is derived from an EMBL/GenBank/DDBJ whole genome shotgun (WGS) entry which is preliminary data.</text>
</comment>
<evidence type="ECO:0000313" key="2">
    <source>
        <dbReference type="EMBL" id="MDN0049795.1"/>
    </source>
</evidence>
<dbReference type="Pfam" id="PF13175">
    <property type="entry name" value="AAA_15"/>
    <property type="match status" value="1"/>
</dbReference>
<feature type="domain" description="Endonuclease GajA/Old nuclease/RecF-like AAA" evidence="1">
    <location>
        <begin position="29"/>
        <end position="528"/>
    </location>
</feature>
<dbReference type="PANTHER" id="PTHR43581:SF4">
    <property type="entry name" value="ATP_GTP PHOSPHATASE"/>
    <property type="match status" value="1"/>
</dbReference>
<proteinExistence type="predicted"/>
<dbReference type="RefSeq" id="WP_301640100.1">
    <property type="nucleotide sequence ID" value="NZ_JAUEII010000022.1"/>
</dbReference>
<reference evidence="2" key="1">
    <citation type="submission" date="2023-06" db="EMBL/GenBank/DDBJ databases">
        <authorList>
            <person name="Zeman M."/>
            <person name="Kubasova T."/>
            <person name="Jahodarova E."/>
            <person name="Nykrynova M."/>
            <person name="Rychlik I."/>
        </authorList>
    </citation>
    <scope>NUCLEOTIDE SEQUENCE</scope>
    <source>
        <strain evidence="2">84_SSukc20</strain>
    </source>
</reference>
<protein>
    <submittedName>
        <fullName evidence="2">AAA family ATPase</fullName>
    </submittedName>
</protein>
<dbReference type="Proteomes" id="UP001167871">
    <property type="component" value="Unassembled WGS sequence"/>
</dbReference>
<dbReference type="InterPro" id="IPR027417">
    <property type="entry name" value="P-loop_NTPase"/>
</dbReference>
<evidence type="ECO:0000313" key="3">
    <source>
        <dbReference type="Proteomes" id="UP001167871"/>
    </source>
</evidence>
<dbReference type="PANTHER" id="PTHR43581">
    <property type="entry name" value="ATP/GTP PHOSPHATASE"/>
    <property type="match status" value="1"/>
</dbReference>
<dbReference type="SUPFAM" id="SSF52540">
    <property type="entry name" value="P-loop containing nucleoside triphosphate hydrolases"/>
    <property type="match status" value="1"/>
</dbReference>
<keyword evidence="3" id="KW-1185">Reference proteome</keyword>
<reference evidence="2" key="2">
    <citation type="submission" date="2024-05" db="EMBL/GenBank/DDBJ databases">
        <title>Identification and characterization of horizontal gene transfer across gut microbiota members of farm animals based on homology search.</title>
        <authorList>
            <person name="Schwarzerova J."/>
            <person name="Nykrynova M."/>
            <person name="Jureckova K."/>
            <person name="Cejkova D."/>
            <person name="Rychlik I."/>
        </authorList>
    </citation>
    <scope>NUCLEOTIDE SEQUENCE</scope>
    <source>
        <strain evidence="2">84_SSukc20</strain>
    </source>
</reference>